<dbReference type="Proteomes" id="UP000576393">
    <property type="component" value="Unassembled WGS sequence"/>
</dbReference>
<dbReference type="EMBL" id="JACCCO010000002">
    <property type="protein sequence ID" value="NYF42958.1"/>
    <property type="molecule type" value="Genomic_DNA"/>
</dbReference>
<protein>
    <recommendedName>
        <fullName evidence="1">SseB protein N-terminal domain-containing protein</fullName>
    </recommendedName>
</protein>
<dbReference type="RefSeq" id="WP_179825848.1">
    <property type="nucleotide sequence ID" value="NZ_JACCCO010000002.1"/>
</dbReference>
<keyword evidence="3" id="KW-1185">Reference proteome</keyword>
<dbReference type="NCBIfam" id="NF033532">
    <property type="entry name" value="lone7para_assoc"/>
    <property type="match status" value="1"/>
</dbReference>
<dbReference type="Pfam" id="PF07179">
    <property type="entry name" value="SseB"/>
    <property type="match status" value="1"/>
</dbReference>
<organism evidence="2 3">
    <name type="scientific">Streptosporangium sandarakinum</name>
    <dbReference type="NCBI Taxonomy" id="1260955"/>
    <lineage>
        <taxon>Bacteria</taxon>
        <taxon>Bacillati</taxon>
        <taxon>Actinomycetota</taxon>
        <taxon>Actinomycetes</taxon>
        <taxon>Streptosporangiales</taxon>
        <taxon>Streptosporangiaceae</taxon>
        <taxon>Streptosporangium</taxon>
    </lineage>
</organism>
<accession>A0A852V5U1</accession>
<proteinExistence type="predicted"/>
<dbReference type="InterPro" id="IPR047659">
    <property type="entry name" value="T7SS_assoc"/>
</dbReference>
<evidence type="ECO:0000313" key="2">
    <source>
        <dbReference type="EMBL" id="NYF42958.1"/>
    </source>
</evidence>
<evidence type="ECO:0000313" key="3">
    <source>
        <dbReference type="Proteomes" id="UP000576393"/>
    </source>
</evidence>
<feature type="domain" description="SseB protein N-terminal" evidence="1">
    <location>
        <begin position="97"/>
        <end position="185"/>
    </location>
</feature>
<comment type="caution">
    <text evidence="2">The sequence shown here is derived from an EMBL/GenBank/DDBJ whole genome shotgun (WGS) entry which is preliminary data.</text>
</comment>
<gene>
    <name evidence="2" type="ORF">HDA43_005159</name>
</gene>
<reference evidence="2 3" key="1">
    <citation type="submission" date="2020-07" db="EMBL/GenBank/DDBJ databases">
        <title>Sequencing the genomes of 1000 actinobacteria strains.</title>
        <authorList>
            <person name="Klenk H.-P."/>
        </authorList>
    </citation>
    <scope>NUCLEOTIDE SEQUENCE [LARGE SCALE GENOMIC DNA]</scope>
    <source>
        <strain evidence="2 3">DSM 45763</strain>
    </source>
</reference>
<dbReference type="InterPro" id="IPR009839">
    <property type="entry name" value="SseB_N"/>
</dbReference>
<sequence>MNDAPAPPPLTDELREQARRSPGTWLYAIDPFFGPGDEVPPYGVVGAWRADDRGEITGEFRRNPNYRPSPVALGYPEPTDPVDRAVQLGATGYTGGQDIVRLLLAAEVIVAVGPGGGIPVFETGGGRAAFAYTAHAHLPDEFPEGTAGWQPIRGGDLVALLPADVGVAVNPSGPASVILPPADLHRRP</sequence>
<dbReference type="AlphaFoldDB" id="A0A852V5U1"/>
<name>A0A852V5U1_9ACTN</name>
<evidence type="ECO:0000259" key="1">
    <source>
        <dbReference type="Pfam" id="PF07179"/>
    </source>
</evidence>